<keyword evidence="3" id="KW-0597">Phosphoprotein</keyword>
<dbReference type="InterPro" id="IPR036890">
    <property type="entry name" value="HATPase_C_sf"/>
</dbReference>
<dbReference type="InterPro" id="IPR000014">
    <property type="entry name" value="PAS"/>
</dbReference>
<evidence type="ECO:0000313" key="9">
    <source>
        <dbReference type="Proteomes" id="UP000276634"/>
    </source>
</evidence>
<dbReference type="Proteomes" id="UP000276634">
    <property type="component" value="Unassembled WGS sequence"/>
</dbReference>
<comment type="caution">
    <text evidence="8">The sequence shown here is derived from an EMBL/GenBank/DDBJ whole genome shotgun (WGS) entry which is preliminary data.</text>
</comment>
<dbReference type="InterPro" id="IPR003661">
    <property type="entry name" value="HisK_dim/P_dom"/>
</dbReference>
<dbReference type="PANTHER" id="PTHR43065">
    <property type="entry name" value="SENSOR HISTIDINE KINASE"/>
    <property type="match status" value="1"/>
</dbReference>
<dbReference type="PANTHER" id="PTHR43065:SF42">
    <property type="entry name" value="TWO-COMPONENT SENSOR PPRA"/>
    <property type="match status" value="1"/>
</dbReference>
<evidence type="ECO:0000259" key="7">
    <source>
        <dbReference type="PROSITE" id="PS50113"/>
    </source>
</evidence>
<proteinExistence type="predicted"/>
<dbReference type="EC" id="2.7.13.3" evidence="2"/>
<dbReference type="NCBIfam" id="TIGR00229">
    <property type="entry name" value="sensory_box"/>
    <property type="match status" value="1"/>
</dbReference>
<gene>
    <name evidence="8" type="ORF">EDC57_1723</name>
</gene>
<keyword evidence="4" id="KW-0175">Coiled coil</keyword>
<dbReference type="GO" id="GO:0000155">
    <property type="term" value="F:phosphorelay sensor kinase activity"/>
    <property type="evidence" value="ECO:0007669"/>
    <property type="project" value="InterPro"/>
</dbReference>
<dbReference type="Gene3D" id="3.30.565.10">
    <property type="entry name" value="Histidine kinase-like ATPase, C-terminal domain"/>
    <property type="match status" value="1"/>
</dbReference>
<dbReference type="SUPFAM" id="SSF47384">
    <property type="entry name" value="Homodimeric domain of signal transducing histidine kinase"/>
    <property type="match status" value="1"/>
</dbReference>
<evidence type="ECO:0000256" key="1">
    <source>
        <dbReference type="ARBA" id="ARBA00000085"/>
    </source>
</evidence>
<evidence type="ECO:0000259" key="5">
    <source>
        <dbReference type="PROSITE" id="PS50109"/>
    </source>
</evidence>
<dbReference type="InterPro" id="IPR004358">
    <property type="entry name" value="Sig_transdc_His_kin-like_C"/>
</dbReference>
<organism evidence="8 9">
    <name type="scientific">Inmirania thermothiophila</name>
    <dbReference type="NCBI Taxonomy" id="1750597"/>
    <lineage>
        <taxon>Bacteria</taxon>
        <taxon>Pseudomonadati</taxon>
        <taxon>Pseudomonadota</taxon>
        <taxon>Gammaproteobacteria</taxon>
        <taxon>Chromatiales</taxon>
        <taxon>Ectothiorhodospiraceae</taxon>
        <taxon>Inmirania</taxon>
    </lineage>
</organism>
<feature type="domain" description="PAC" evidence="7">
    <location>
        <begin position="134"/>
        <end position="186"/>
    </location>
</feature>
<dbReference type="PRINTS" id="PR00344">
    <property type="entry name" value="BCTRLSENSOR"/>
</dbReference>
<name>A0A3N1Y1W6_9GAMM</name>
<evidence type="ECO:0000313" key="8">
    <source>
        <dbReference type="EMBL" id="ROR32521.1"/>
    </source>
</evidence>
<dbReference type="PROSITE" id="PS50113">
    <property type="entry name" value="PAC"/>
    <property type="match status" value="1"/>
</dbReference>
<dbReference type="SMART" id="SM00387">
    <property type="entry name" value="HATPase_c"/>
    <property type="match status" value="1"/>
</dbReference>
<dbReference type="InterPro" id="IPR036097">
    <property type="entry name" value="HisK_dim/P_sf"/>
</dbReference>
<dbReference type="Pfam" id="PF02518">
    <property type="entry name" value="HATPase_c"/>
    <property type="match status" value="1"/>
</dbReference>
<feature type="domain" description="Histidine kinase" evidence="5">
    <location>
        <begin position="213"/>
        <end position="453"/>
    </location>
</feature>
<evidence type="ECO:0000259" key="6">
    <source>
        <dbReference type="PROSITE" id="PS50112"/>
    </source>
</evidence>
<reference evidence="8 9" key="1">
    <citation type="submission" date="2018-11" db="EMBL/GenBank/DDBJ databases">
        <title>Genomic Encyclopedia of Type Strains, Phase IV (KMG-IV): sequencing the most valuable type-strain genomes for metagenomic binning, comparative biology and taxonomic classification.</title>
        <authorList>
            <person name="Goeker M."/>
        </authorList>
    </citation>
    <scope>NUCLEOTIDE SEQUENCE [LARGE SCALE GENOMIC DNA]</scope>
    <source>
        <strain evidence="8 9">DSM 100275</strain>
    </source>
</reference>
<dbReference type="PROSITE" id="PS50109">
    <property type="entry name" value="HIS_KIN"/>
    <property type="match status" value="1"/>
</dbReference>
<keyword evidence="8" id="KW-0418">Kinase</keyword>
<comment type="catalytic activity">
    <reaction evidence="1">
        <text>ATP + protein L-histidine = ADP + protein N-phospho-L-histidine.</text>
        <dbReference type="EC" id="2.7.13.3"/>
    </reaction>
</comment>
<protein>
    <recommendedName>
        <fullName evidence="2">histidine kinase</fullName>
        <ecNumber evidence="2">2.7.13.3</ecNumber>
    </recommendedName>
</protein>
<feature type="domain" description="PAS" evidence="6">
    <location>
        <begin position="62"/>
        <end position="132"/>
    </location>
</feature>
<dbReference type="Pfam" id="PF13426">
    <property type="entry name" value="PAS_9"/>
    <property type="match status" value="1"/>
</dbReference>
<dbReference type="SMART" id="SM00388">
    <property type="entry name" value="HisKA"/>
    <property type="match status" value="1"/>
</dbReference>
<dbReference type="OrthoDB" id="1931120at2"/>
<dbReference type="CDD" id="cd00082">
    <property type="entry name" value="HisKA"/>
    <property type="match status" value="1"/>
</dbReference>
<dbReference type="SUPFAM" id="SSF55785">
    <property type="entry name" value="PYP-like sensor domain (PAS domain)"/>
    <property type="match status" value="1"/>
</dbReference>
<evidence type="ECO:0000256" key="2">
    <source>
        <dbReference type="ARBA" id="ARBA00012438"/>
    </source>
</evidence>
<keyword evidence="8" id="KW-0808">Transferase</keyword>
<dbReference type="CDD" id="cd00130">
    <property type="entry name" value="PAS"/>
    <property type="match status" value="1"/>
</dbReference>
<sequence length="456" mass="49905">MAGRGRRGRRLLEAVELPPGLAGEALGEAAWIDVIRKMDEVYADLVRYQVELEEKNAALEEAQRFIASVLASMSDVLLVVDVRCRIQRANGAVERFTGRSEAALLGRPVHLLFDRPSRERLRAFAARIREAPVEDCELTLRGADGRPVPLSVNCTARRDGDGRFLGMVLLGRPVGELRRAYAELDRAHRELKQAQAQLVHSEKMASLGRLVAGVAHELNNPISFVYGNVHALGRYRERIVRYLTLVHERFGGDSELEQAREALRIDRLLEDLAPLLEGTLEGARRVSEIVQDLKRFSAEARGPVEPCDLAELARTAWAWTAKGVRGPLPRLVMAVEGPLTVRAHRGQIQQVLMNLLQNAVDAVAGREDGAVEVRGGRTAAQVWLEVADNGPGIPETDLGRVFDPFFTTKPVGEGMGLGLSISYGIVERHGGSLEAANRPQGGAVFTLRLPAAAPPP</sequence>
<dbReference type="RefSeq" id="WP_123401450.1">
    <property type="nucleotide sequence ID" value="NZ_RJVI01000002.1"/>
</dbReference>
<dbReference type="Gene3D" id="3.30.450.20">
    <property type="entry name" value="PAS domain"/>
    <property type="match status" value="1"/>
</dbReference>
<dbReference type="SMART" id="SM00091">
    <property type="entry name" value="PAS"/>
    <property type="match status" value="1"/>
</dbReference>
<dbReference type="Gene3D" id="1.10.287.130">
    <property type="match status" value="1"/>
</dbReference>
<dbReference type="InterPro" id="IPR005467">
    <property type="entry name" value="His_kinase_dom"/>
</dbReference>
<dbReference type="InterPro" id="IPR000700">
    <property type="entry name" value="PAS-assoc_C"/>
</dbReference>
<evidence type="ECO:0000256" key="4">
    <source>
        <dbReference type="SAM" id="Coils"/>
    </source>
</evidence>
<dbReference type="EMBL" id="RJVI01000002">
    <property type="protein sequence ID" value="ROR32521.1"/>
    <property type="molecule type" value="Genomic_DNA"/>
</dbReference>
<dbReference type="SUPFAM" id="SSF55874">
    <property type="entry name" value="ATPase domain of HSP90 chaperone/DNA topoisomerase II/histidine kinase"/>
    <property type="match status" value="1"/>
</dbReference>
<dbReference type="AlphaFoldDB" id="A0A3N1Y1W6"/>
<feature type="coiled-coil region" evidence="4">
    <location>
        <begin position="174"/>
        <end position="204"/>
    </location>
</feature>
<keyword evidence="9" id="KW-1185">Reference proteome</keyword>
<dbReference type="InterPro" id="IPR035965">
    <property type="entry name" value="PAS-like_dom_sf"/>
</dbReference>
<evidence type="ECO:0000256" key="3">
    <source>
        <dbReference type="ARBA" id="ARBA00022553"/>
    </source>
</evidence>
<accession>A0A3N1Y1W6</accession>
<dbReference type="InterPro" id="IPR003594">
    <property type="entry name" value="HATPase_dom"/>
</dbReference>
<dbReference type="PROSITE" id="PS50112">
    <property type="entry name" value="PAS"/>
    <property type="match status" value="1"/>
</dbReference>